<dbReference type="RefSeq" id="WP_285273663.1">
    <property type="nucleotide sequence ID" value="NZ_JASNVW010000002.1"/>
</dbReference>
<accession>A0ABD4Z9B9</accession>
<keyword evidence="1" id="KW-0472">Membrane</keyword>
<evidence type="ECO:0000256" key="1">
    <source>
        <dbReference type="SAM" id="Phobius"/>
    </source>
</evidence>
<proteinExistence type="predicted"/>
<evidence type="ECO:0000313" key="3">
    <source>
        <dbReference type="Proteomes" id="UP001529235"/>
    </source>
</evidence>
<comment type="caution">
    <text evidence="2">The sequence shown here is derived from an EMBL/GenBank/DDBJ whole genome shotgun (WGS) entry which is preliminary data.</text>
</comment>
<dbReference type="AlphaFoldDB" id="A0ABD4Z9B9"/>
<protein>
    <submittedName>
        <fullName evidence="2">Uncharacterized protein</fullName>
    </submittedName>
</protein>
<gene>
    <name evidence="2" type="ORF">QPL79_04875</name>
</gene>
<feature type="transmembrane region" description="Helical" evidence="1">
    <location>
        <begin position="635"/>
        <end position="655"/>
    </location>
</feature>
<evidence type="ECO:0000313" key="2">
    <source>
        <dbReference type="EMBL" id="MDK6028688.1"/>
    </source>
</evidence>
<dbReference type="EMBL" id="JASNVW010000002">
    <property type="protein sequence ID" value="MDK6028688.1"/>
    <property type="molecule type" value="Genomic_DNA"/>
</dbReference>
<keyword evidence="3" id="KW-1185">Reference proteome</keyword>
<organism evidence="2 3">
    <name type="scientific">Ignisphaera cupida</name>
    <dbReference type="NCBI Taxonomy" id="3050454"/>
    <lineage>
        <taxon>Archaea</taxon>
        <taxon>Thermoproteota</taxon>
        <taxon>Thermoprotei</taxon>
        <taxon>Desulfurococcales</taxon>
        <taxon>Desulfurococcaceae</taxon>
        <taxon>Ignisphaera</taxon>
    </lineage>
</organism>
<reference evidence="2 3" key="1">
    <citation type="submission" date="2023-05" db="EMBL/GenBank/DDBJ databases">
        <title>A new hyperthermophilic archaea 'Ignisphaera cupida' sp. nov. and description of the family 'Ignisphaeraceae' fam. nov.</title>
        <authorList>
            <person name="Podosokorskaya O.A."/>
            <person name="Elcheninov A.G."/>
            <person name="Klukina A."/>
            <person name="Merkel A.Y."/>
        </authorList>
    </citation>
    <scope>NUCLEOTIDE SEQUENCE [LARGE SCALE GENOMIC DNA]</scope>
    <source>
        <strain evidence="2 3">4213-co</strain>
    </source>
</reference>
<dbReference type="SUPFAM" id="SSF69322">
    <property type="entry name" value="Tricorn protease domain 2"/>
    <property type="match status" value="1"/>
</dbReference>
<name>A0ABD4Z9B9_9CREN</name>
<dbReference type="Proteomes" id="UP001529235">
    <property type="component" value="Unassembled WGS sequence"/>
</dbReference>
<keyword evidence="1" id="KW-0812">Transmembrane</keyword>
<keyword evidence="1" id="KW-1133">Transmembrane helix</keyword>
<sequence>MIKITTKKLALLILKLLIIALIALPILHLHNTYAMTAAEKESQWIRISSNISKHVVLVDTDFDGIADRIVIDNAIITPTGSYITNSIPFKMFFQDNENPCTLFYNAFSGNLRIICKNSVYDFSVPANATLHIYRYGVSIGDVIISRGFAYKVNVPGAPVYVDGELAVVATYGGWLRLYYVNRGVEEKIYQMGLRIFEAIYNSSSKMLYIIASSETSTYILKYNVSSKIFYYEPLNIGSALQVFSTSKSVYILTDEGALYRVELSTSKTMLIDYGSKIFYPADSPNSLILLGKRKVVKIIDYGSSINFEECQLPNVDSVYAVDWYGPLIAVATNLGVYIASTKSLELSINYPTTVYAGQLFTIRVASSYPIVITSIDNSMFRSSNGLIVANISLPKGVHKVGVVTCLGILCIHREGNITSIPKPLKLVVYYPAEVRPYQNISIAIRTFDALNNYETRVSCVIRDSHGNIYKVLSGSETSVVATPDIDSAVFTITCGNEYYSEESRTIKIVFSEPYLAIKTIYNGSGNLCLTGYNKYLEAPWNDEIMIVLNNKNTSLGKGIACVKLRPGDNKLSVFLVRNNITYYSQDLDVVYYENVWSVPAGERVVIGDRVTTTTVVVTKTEKFPVVYEVKTIDPLAAIGIAVLASSITYVALLLVNKARRG</sequence>